<accession>A0A6J5NEW6</accession>
<dbReference type="EMBL" id="LR796657">
    <property type="protein sequence ID" value="CAB4157443.1"/>
    <property type="molecule type" value="Genomic_DNA"/>
</dbReference>
<proteinExistence type="predicted"/>
<evidence type="ECO:0000259" key="1">
    <source>
        <dbReference type="Pfam" id="PF04233"/>
    </source>
</evidence>
<protein>
    <submittedName>
        <fullName evidence="2">Phage head morphogenesis domain containing protein</fullName>
    </submittedName>
</protein>
<organism evidence="2">
    <name type="scientific">uncultured Caudovirales phage</name>
    <dbReference type="NCBI Taxonomy" id="2100421"/>
    <lineage>
        <taxon>Viruses</taxon>
        <taxon>Duplodnaviria</taxon>
        <taxon>Heunggongvirae</taxon>
        <taxon>Uroviricota</taxon>
        <taxon>Caudoviricetes</taxon>
        <taxon>Peduoviridae</taxon>
        <taxon>Maltschvirus</taxon>
        <taxon>Maltschvirus maltsch</taxon>
    </lineage>
</organism>
<feature type="domain" description="Phage head morphogenesis" evidence="1">
    <location>
        <begin position="124"/>
        <end position="242"/>
    </location>
</feature>
<dbReference type="Pfam" id="PF04233">
    <property type="entry name" value="Phage_Mu_F"/>
    <property type="match status" value="1"/>
</dbReference>
<dbReference type="InterPro" id="IPR006528">
    <property type="entry name" value="Phage_head_morphogenesis_dom"/>
</dbReference>
<name>A0A6J5NEW6_9CAUD</name>
<gene>
    <name evidence="2" type="ORF">UFOVP681_22</name>
</gene>
<evidence type="ECO:0000313" key="2">
    <source>
        <dbReference type="EMBL" id="CAB4157443.1"/>
    </source>
</evidence>
<sequence>MARRISNARRQQTQLRKLEREYRGKVAAEIARAMRLMLDAYARTGSIPNLPDETIPRLTDLWRAMGRSGVEAFGNDLLDQGKALGRDLETKSFFEFFMRLADEWLSGEIIRRRITAVAETTRANIVNQVRIGQSEGLGVAEISKRIAKAVPSISTQRGALIARTETHGAANFGAQNVAKTIGFKMQKEWIAAEDDRTRPWHAAANGQVVDIDQPFIVGNEMMMYPGDTNGSAWNTINCRCTTAYVVLD</sequence>
<reference evidence="2" key="1">
    <citation type="submission" date="2020-04" db="EMBL/GenBank/DDBJ databases">
        <authorList>
            <person name="Chiriac C."/>
            <person name="Salcher M."/>
            <person name="Ghai R."/>
            <person name="Kavagutti S V."/>
        </authorList>
    </citation>
    <scope>NUCLEOTIDE SEQUENCE</scope>
</reference>